<evidence type="ECO:0000313" key="3">
    <source>
        <dbReference type="RefSeq" id="XP_024880738.1"/>
    </source>
</evidence>
<dbReference type="PANTHER" id="PTHR21879">
    <property type="entry name" value="FI03362P-RELATED-RELATED"/>
    <property type="match status" value="1"/>
</dbReference>
<protein>
    <submittedName>
        <fullName evidence="3">Uncharacterized protein LOC112460327</fullName>
    </submittedName>
</protein>
<dbReference type="GeneID" id="112460327"/>
<dbReference type="OrthoDB" id="8197686at2759"/>
<keyword evidence="1" id="KW-1133">Transmembrane helix</keyword>
<dbReference type="InterPro" id="IPR012464">
    <property type="entry name" value="DUF1676"/>
</dbReference>
<dbReference type="Proteomes" id="UP000504618">
    <property type="component" value="Unplaced"/>
</dbReference>
<name>A0A6J1QFZ5_9HYME</name>
<reference evidence="3" key="1">
    <citation type="submission" date="2025-08" db="UniProtKB">
        <authorList>
            <consortium name="RefSeq"/>
        </authorList>
    </citation>
    <scope>IDENTIFICATION</scope>
    <source>
        <tissue evidence="3">Whole body</tissue>
    </source>
</reference>
<feature type="transmembrane region" description="Helical" evidence="1">
    <location>
        <begin position="285"/>
        <end position="304"/>
    </location>
</feature>
<feature type="transmembrane region" description="Helical" evidence="1">
    <location>
        <begin position="411"/>
        <end position="430"/>
    </location>
</feature>
<dbReference type="GO" id="GO:0016020">
    <property type="term" value="C:membrane"/>
    <property type="evidence" value="ECO:0007669"/>
    <property type="project" value="TreeGrafter"/>
</dbReference>
<evidence type="ECO:0000256" key="1">
    <source>
        <dbReference type="SAM" id="Phobius"/>
    </source>
</evidence>
<dbReference type="CTD" id="40764"/>
<keyword evidence="1" id="KW-0812">Transmembrane</keyword>
<dbReference type="RefSeq" id="XP_024880738.1">
    <property type="nucleotide sequence ID" value="XM_025024970.1"/>
</dbReference>
<keyword evidence="2" id="KW-1185">Reference proteome</keyword>
<dbReference type="AlphaFoldDB" id="A0A6J1QFZ5"/>
<proteinExistence type="predicted"/>
<gene>
    <name evidence="3" type="primary">LOC112460327</name>
</gene>
<organism evidence="2 3">
    <name type="scientific">Temnothorax curvispinosus</name>
    <dbReference type="NCBI Taxonomy" id="300111"/>
    <lineage>
        <taxon>Eukaryota</taxon>
        <taxon>Metazoa</taxon>
        <taxon>Ecdysozoa</taxon>
        <taxon>Arthropoda</taxon>
        <taxon>Hexapoda</taxon>
        <taxon>Insecta</taxon>
        <taxon>Pterygota</taxon>
        <taxon>Neoptera</taxon>
        <taxon>Endopterygota</taxon>
        <taxon>Hymenoptera</taxon>
        <taxon>Apocrita</taxon>
        <taxon>Aculeata</taxon>
        <taxon>Formicoidea</taxon>
        <taxon>Formicidae</taxon>
        <taxon>Myrmicinae</taxon>
        <taxon>Temnothorax</taxon>
    </lineage>
</organism>
<feature type="transmembrane region" description="Helical" evidence="1">
    <location>
        <begin position="147"/>
        <end position="172"/>
    </location>
</feature>
<dbReference type="PANTHER" id="PTHR21879:SF24">
    <property type="entry name" value="OSIRIS 10B"/>
    <property type="match status" value="1"/>
</dbReference>
<accession>A0A6J1QFZ5</accession>
<evidence type="ECO:0000313" key="2">
    <source>
        <dbReference type="Proteomes" id="UP000504618"/>
    </source>
</evidence>
<keyword evidence="1" id="KW-0472">Membrane</keyword>
<feature type="transmembrane region" description="Helical" evidence="1">
    <location>
        <begin position="436"/>
        <end position="456"/>
    </location>
</feature>
<dbReference type="Pfam" id="PF07898">
    <property type="entry name" value="DUF1676"/>
    <property type="match status" value="2"/>
</dbReference>
<sequence length="504" mass="56128">MESKEHITLDDGHSYSFNEAFGVCLAKKEHGTFECVNRGILSALQSLNDKESLEFGKMRLDRSEGYGRDLLDLDYDPKDFGNVVKAATRLMERRNIKWNLDNIYPGLQMRIGPMLNGNGILEFVLNERAASYGDRQIGTGRQLTRHILLPFLLGFKFNMASLIPLMFGFLLIVTKKALLLTKTALFLISLLGWNTLFSGAPAAPPYSANAFNGFHAYGHETPAGVYTHHDHHFPQRPYRPLHDYSPYDQHVIREVVNVYEGNSDSGQNRQNRKSRNRLMMEKRRLMIWILHIFHLAMFCNLVTAKSEFTSLFERCRNERNTFDCFKRRALEILDSAIQDNSVYKINDYISITKDPASIAKSYDSMTSENGTELSLDQKLDNKFHQYLTSRSVKLTIPGNAFEGRKKKNKGYGYVIVAGAVLAGMMAQLAYGKIAFIAGTALLTAKMALVLSAIIGLKKLASSGGGHEVIYATASEHHGGGGGGGGGFGGGYGGWQRAMEVVPPT</sequence>
<feature type="transmembrane region" description="Helical" evidence="1">
    <location>
        <begin position="184"/>
        <end position="203"/>
    </location>
</feature>